<organism evidence="1 2">
    <name type="scientific">Sphingomonas xinjiangensis</name>
    <dbReference type="NCBI Taxonomy" id="643568"/>
    <lineage>
        <taxon>Bacteria</taxon>
        <taxon>Pseudomonadati</taxon>
        <taxon>Pseudomonadota</taxon>
        <taxon>Alphaproteobacteria</taxon>
        <taxon>Sphingomonadales</taxon>
        <taxon>Sphingomonadaceae</taxon>
        <taxon>Sphingomonas</taxon>
    </lineage>
</organism>
<protein>
    <submittedName>
        <fullName evidence="1">Uncharacterized protein</fullName>
    </submittedName>
</protein>
<comment type="caution">
    <text evidence="1">The sequence shown here is derived from an EMBL/GenBank/DDBJ whole genome shotgun (WGS) entry which is preliminary data.</text>
</comment>
<dbReference type="Proteomes" id="UP000527143">
    <property type="component" value="Unassembled WGS sequence"/>
</dbReference>
<sequence length="214" mass="22397">MSGGFIGSLTGSFFNPINAGLALAGPAGWAALATRTLGTAIIKEVIGQVGQQLGLPQGMINMAQNAFSAATGTIGGPASIPEAIAELTQAFNLSPREQGELQRAAQQDSRDIFDKLAEAFKEGKDRAEAEKTKGGKNGRSWLQVIADSMADALDKKVQDMDTMAKALDKQGSNKSVRASTDLQVAGQEFSYLMNASSTVIKTIGEGLSGMSRKQ</sequence>
<name>A0A840YMB5_9SPHN</name>
<accession>A0A840YMB5</accession>
<dbReference type="RefSeq" id="WP_184087284.1">
    <property type="nucleotide sequence ID" value="NZ_JACIJF010000005.1"/>
</dbReference>
<dbReference type="AlphaFoldDB" id="A0A840YMB5"/>
<gene>
    <name evidence="1" type="ORF">FHT02_002156</name>
</gene>
<reference evidence="1 2" key="1">
    <citation type="submission" date="2020-08" db="EMBL/GenBank/DDBJ databases">
        <title>Genomic Encyclopedia of Type Strains, Phase IV (KMG-IV): sequencing the most valuable type-strain genomes for metagenomic binning, comparative biology and taxonomic classification.</title>
        <authorList>
            <person name="Goeker M."/>
        </authorList>
    </citation>
    <scope>NUCLEOTIDE SEQUENCE [LARGE SCALE GENOMIC DNA]</scope>
    <source>
        <strain evidence="1 2">DSM 26736</strain>
    </source>
</reference>
<dbReference type="EMBL" id="JACIJF010000005">
    <property type="protein sequence ID" value="MBB5710916.1"/>
    <property type="molecule type" value="Genomic_DNA"/>
</dbReference>
<keyword evidence="2" id="KW-1185">Reference proteome</keyword>
<proteinExistence type="predicted"/>
<evidence type="ECO:0000313" key="1">
    <source>
        <dbReference type="EMBL" id="MBB5710916.1"/>
    </source>
</evidence>
<evidence type="ECO:0000313" key="2">
    <source>
        <dbReference type="Proteomes" id="UP000527143"/>
    </source>
</evidence>